<evidence type="ECO:0000256" key="1">
    <source>
        <dbReference type="SAM" id="Phobius"/>
    </source>
</evidence>
<accession>A0A0J8BH26</accession>
<sequence length="53" mass="6080">MAQHQASAKTGFLELVPFFVVLLLAAHVLALVYWIFRLATEKQQQFPGRTKKH</sequence>
<gene>
    <name evidence="2" type="ORF">BVRB_2g044920</name>
</gene>
<evidence type="ECO:0008006" key="4">
    <source>
        <dbReference type="Google" id="ProtNLM"/>
    </source>
</evidence>
<feature type="transmembrane region" description="Helical" evidence="1">
    <location>
        <begin position="15"/>
        <end position="36"/>
    </location>
</feature>
<evidence type="ECO:0000313" key="3">
    <source>
        <dbReference type="Proteomes" id="UP000035740"/>
    </source>
</evidence>
<dbReference type="Gramene" id="KMS99367">
    <property type="protein sequence ID" value="KMS99367"/>
    <property type="gene ID" value="BVRB_2g044920"/>
</dbReference>
<protein>
    <recommendedName>
        <fullName evidence="4">Transmembrane protein</fullName>
    </recommendedName>
</protein>
<dbReference type="PANTHER" id="PTHR35755:SF1">
    <property type="entry name" value="TRANSMEMBRANE PROTEIN"/>
    <property type="match status" value="1"/>
</dbReference>
<organism evidence="2 3">
    <name type="scientific">Beta vulgaris subsp. vulgaris</name>
    <name type="common">Beet</name>
    <dbReference type="NCBI Taxonomy" id="3555"/>
    <lineage>
        <taxon>Eukaryota</taxon>
        <taxon>Viridiplantae</taxon>
        <taxon>Streptophyta</taxon>
        <taxon>Embryophyta</taxon>
        <taxon>Tracheophyta</taxon>
        <taxon>Spermatophyta</taxon>
        <taxon>Magnoliopsida</taxon>
        <taxon>eudicotyledons</taxon>
        <taxon>Gunneridae</taxon>
        <taxon>Pentapetalae</taxon>
        <taxon>Caryophyllales</taxon>
        <taxon>Chenopodiaceae</taxon>
        <taxon>Betoideae</taxon>
        <taxon>Beta</taxon>
    </lineage>
</organism>
<keyword evidence="1" id="KW-0472">Membrane</keyword>
<keyword evidence="1" id="KW-0812">Transmembrane</keyword>
<dbReference type="Proteomes" id="UP000035740">
    <property type="component" value="Unassembled WGS sequence"/>
</dbReference>
<reference evidence="2 3" key="1">
    <citation type="journal article" date="2014" name="Nature">
        <title>The genome of the recently domesticated crop plant sugar beet (Beta vulgaris).</title>
        <authorList>
            <person name="Dohm J.C."/>
            <person name="Minoche A.E."/>
            <person name="Holtgrawe D."/>
            <person name="Capella-Gutierrez S."/>
            <person name="Zakrzewski F."/>
            <person name="Tafer H."/>
            <person name="Rupp O."/>
            <person name="Sorensen T.R."/>
            <person name="Stracke R."/>
            <person name="Reinhardt R."/>
            <person name="Goesmann A."/>
            <person name="Kraft T."/>
            <person name="Schulz B."/>
            <person name="Stadler P.F."/>
            <person name="Schmidt T."/>
            <person name="Gabaldon T."/>
            <person name="Lehrach H."/>
            <person name="Weisshaar B."/>
            <person name="Himmelbauer H."/>
        </authorList>
    </citation>
    <scope>NUCLEOTIDE SEQUENCE [LARGE SCALE GENOMIC DNA]</scope>
    <source>
        <tissue evidence="2">Taproot</tissue>
    </source>
</reference>
<evidence type="ECO:0000313" key="2">
    <source>
        <dbReference type="EMBL" id="KMS99367.1"/>
    </source>
</evidence>
<proteinExistence type="predicted"/>
<keyword evidence="3" id="KW-1185">Reference proteome</keyword>
<name>A0A0J8BH26_BETVV</name>
<keyword evidence="1" id="KW-1133">Transmembrane helix</keyword>
<dbReference type="PANTHER" id="PTHR35755">
    <property type="entry name" value="PROTEIN, PUTATIVE-RELATED"/>
    <property type="match status" value="1"/>
</dbReference>
<dbReference type="AlphaFoldDB" id="A0A0J8BH26"/>
<dbReference type="EMBL" id="KQ090219">
    <property type="protein sequence ID" value="KMS99367.1"/>
    <property type="molecule type" value="Genomic_DNA"/>
</dbReference>